<sequence>MNGSGSPGKPGGGSIEFLWSGVWTATIPPMTKSIAAFQDEYGRITGWPSDRRRAHQLAILDHLTGLFEPGRRYSEDEVMGVLADHSTLEDPGILLTELVDGDYLARGDGTYWRADSRPNG</sequence>
<evidence type="ECO:0000259" key="1">
    <source>
        <dbReference type="Pfam" id="PF09860"/>
    </source>
</evidence>
<keyword evidence="3" id="KW-1185">Reference proteome</keyword>
<name>A0A2I9DUS6_9DEIO</name>
<evidence type="ECO:0000313" key="2">
    <source>
        <dbReference type="EMBL" id="GBF06527.1"/>
    </source>
</evidence>
<reference evidence="3" key="1">
    <citation type="submission" date="2018-01" db="EMBL/GenBank/DDBJ databases">
        <title>Draft Genome Sequence of the Radioresistant Bacterium Deinococcus aerius TR0125, Isolated from the Higher Atmosphere above Japan.</title>
        <authorList>
            <person name="Satoh K."/>
            <person name="Arai H."/>
            <person name="Sanzen T."/>
            <person name="Kawaguchi Y."/>
            <person name="Hayashi H."/>
            <person name="Yokobori S."/>
            <person name="Yamagishi A."/>
            <person name="Oono Y."/>
            <person name="Narumi I."/>
        </authorList>
    </citation>
    <scope>NUCLEOTIDE SEQUENCE [LARGE SCALE GENOMIC DNA]</scope>
    <source>
        <strain evidence="3">TR0125</strain>
    </source>
</reference>
<feature type="domain" description="DUF2087" evidence="1">
    <location>
        <begin position="43"/>
        <end position="113"/>
    </location>
</feature>
<evidence type="ECO:0000313" key="3">
    <source>
        <dbReference type="Proteomes" id="UP000236569"/>
    </source>
</evidence>
<comment type="caution">
    <text evidence="2">The sequence shown here is derived from an EMBL/GenBank/DDBJ whole genome shotgun (WGS) entry which is preliminary data.</text>
</comment>
<protein>
    <recommendedName>
        <fullName evidence="1">DUF2087 domain-containing protein</fullName>
    </recommendedName>
</protein>
<gene>
    <name evidence="2" type="ORF">DAERI_090113</name>
</gene>
<proteinExistence type="predicted"/>
<dbReference type="InterPro" id="IPR018656">
    <property type="entry name" value="DUF2087"/>
</dbReference>
<dbReference type="EMBL" id="BFAG01000009">
    <property type="protein sequence ID" value="GBF06527.1"/>
    <property type="molecule type" value="Genomic_DNA"/>
</dbReference>
<dbReference type="Proteomes" id="UP000236569">
    <property type="component" value="Unassembled WGS sequence"/>
</dbReference>
<dbReference type="AlphaFoldDB" id="A0A2I9DUS6"/>
<organism evidence="2 3">
    <name type="scientific">Deinococcus aerius</name>
    <dbReference type="NCBI Taxonomy" id="200253"/>
    <lineage>
        <taxon>Bacteria</taxon>
        <taxon>Thermotogati</taxon>
        <taxon>Deinococcota</taxon>
        <taxon>Deinococci</taxon>
        <taxon>Deinococcales</taxon>
        <taxon>Deinococcaceae</taxon>
        <taxon>Deinococcus</taxon>
    </lineage>
</organism>
<dbReference type="Pfam" id="PF09860">
    <property type="entry name" value="DUF2087"/>
    <property type="match status" value="1"/>
</dbReference>
<accession>A0A2I9DUS6</accession>